<organism evidence="1 2">
    <name type="scientific">Dermacentor silvarum</name>
    <name type="common">Tick</name>
    <dbReference type="NCBI Taxonomy" id="543639"/>
    <lineage>
        <taxon>Eukaryota</taxon>
        <taxon>Metazoa</taxon>
        <taxon>Ecdysozoa</taxon>
        <taxon>Arthropoda</taxon>
        <taxon>Chelicerata</taxon>
        <taxon>Arachnida</taxon>
        <taxon>Acari</taxon>
        <taxon>Parasitiformes</taxon>
        <taxon>Ixodida</taxon>
        <taxon>Ixodoidea</taxon>
        <taxon>Ixodidae</taxon>
        <taxon>Rhipicephalinae</taxon>
        <taxon>Dermacentor</taxon>
    </lineage>
</organism>
<gene>
    <name evidence="1" type="ORF">HPB49_013170</name>
</gene>
<comment type="caution">
    <text evidence="1">The sequence shown here is derived from an EMBL/GenBank/DDBJ whole genome shotgun (WGS) entry which is preliminary data.</text>
</comment>
<accession>A0ACB8CRJ4</accession>
<sequence>MFQQSFLSFSSGLVEATQYRGYVEHWLHPACRTGRLCLSPPKPLVYQTTIKRLDEWIKEYGNVFGFFIGDTPFMVVKDLDMINEIFIKESNKFSGRGHMFNIFEKDPLFAKYIILSKGPTWKSSRNCMSQFFTSSKLRAVMPSLLHAQQQFIDVLGEHADRGVEVDINSLCERFTFDVIGKAAYGIDTNVQRNPEYPLFKDALAVLPNVNSGLLYHLARE</sequence>
<protein>
    <submittedName>
        <fullName evidence="1">Uncharacterized protein</fullName>
    </submittedName>
</protein>
<dbReference type="EMBL" id="CM023474">
    <property type="protein sequence ID" value="KAH7949642.1"/>
    <property type="molecule type" value="Genomic_DNA"/>
</dbReference>
<evidence type="ECO:0000313" key="1">
    <source>
        <dbReference type="EMBL" id="KAH7949642.1"/>
    </source>
</evidence>
<keyword evidence="2" id="KW-1185">Reference proteome</keyword>
<reference evidence="1" key="1">
    <citation type="submission" date="2020-05" db="EMBL/GenBank/DDBJ databases">
        <title>Large-scale comparative analyses of tick genomes elucidate their genetic diversity and vector capacities.</title>
        <authorList>
            <person name="Jia N."/>
            <person name="Wang J."/>
            <person name="Shi W."/>
            <person name="Du L."/>
            <person name="Sun Y."/>
            <person name="Zhan W."/>
            <person name="Jiang J."/>
            <person name="Wang Q."/>
            <person name="Zhang B."/>
            <person name="Ji P."/>
            <person name="Sakyi L.B."/>
            <person name="Cui X."/>
            <person name="Yuan T."/>
            <person name="Jiang B."/>
            <person name="Yang W."/>
            <person name="Lam T.T.-Y."/>
            <person name="Chang Q."/>
            <person name="Ding S."/>
            <person name="Wang X."/>
            <person name="Zhu J."/>
            <person name="Ruan X."/>
            <person name="Zhao L."/>
            <person name="Wei J."/>
            <person name="Que T."/>
            <person name="Du C."/>
            <person name="Cheng J."/>
            <person name="Dai P."/>
            <person name="Han X."/>
            <person name="Huang E."/>
            <person name="Gao Y."/>
            <person name="Liu J."/>
            <person name="Shao H."/>
            <person name="Ye R."/>
            <person name="Li L."/>
            <person name="Wei W."/>
            <person name="Wang X."/>
            <person name="Wang C."/>
            <person name="Yang T."/>
            <person name="Huo Q."/>
            <person name="Li W."/>
            <person name="Guo W."/>
            <person name="Chen H."/>
            <person name="Zhou L."/>
            <person name="Ni X."/>
            <person name="Tian J."/>
            <person name="Zhou Y."/>
            <person name="Sheng Y."/>
            <person name="Liu T."/>
            <person name="Pan Y."/>
            <person name="Xia L."/>
            <person name="Li J."/>
            <person name="Zhao F."/>
            <person name="Cao W."/>
        </authorList>
    </citation>
    <scope>NUCLEOTIDE SEQUENCE</scope>
    <source>
        <strain evidence="1">Dsil-2018</strain>
    </source>
</reference>
<dbReference type="Proteomes" id="UP000821865">
    <property type="component" value="Chromosome 5"/>
</dbReference>
<proteinExistence type="predicted"/>
<name>A0ACB8CRJ4_DERSI</name>
<evidence type="ECO:0000313" key="2">
    <source>
        <dbReference type="Proteomes" id="UP000821865"/>
    </source>
</evidence>